<dbReference type="EMBL" id="LZDD01000002">
    <property type="protein sequence ID" value="OJF71557.1"/>
    <property type="molecule type" value="Genomic_DNA"/>
</dbReference>
<evidence type="ECO:0000313" key="3">
    <source>
        <dbReference type="Proteomes" id="UP000182015"/>
    </source>
</evidence>
<dbReference type="RefSeq" id="WP_071793813.1">
    <property type="nucleotide sequence ID" value="NZ_LZDD01000002.1"/>
</dbReference>
<gene>
    <name evidence="2" type="ORF">A9Q68_06125</name>
</gene>
<evidence type="ECO:0000256" key="1">
    <source>
        <dbReference type="SAM" id="Coils"/>
    </source>
</evidence>
<keyword evidence="3" id="KW-1185">Reference proteome</keyword>
<dbReference type="OrthoDB" id="2235857at2"/>
<comment type="caution">
    <text evidence="2">The sequence shown here is derived from an EMBL/GenBank/DDBJ whole genome shotgun (WGS) entry which is preliminary data.</text>
</comment>
<proteinExistence type="predicted"/>
<sequence>MKVKVFILAGLTSFAAYTAYQKRDQIKSGLAEANSEKDLIQMDLDNIKVNLNRIQTEIQKIQSIGDDLTYKVRVFNQDTQPKINQIKERMEKYQK</sequence>
<reference evidence="3" key="1">
    <citation type="submission" date="2016-06" db="EMBL/GenBank/DDBJ databases">
        <authorList>
            <person name="de Vries S.P.W."/>
            <person name="Hadjirin N.F."/>
            <person name="Lay E.M."/>
            <person name="Zadoks R.N."/>
            <person name="Peacock S.J."/>
            <person name="Parkhill J."/>
            <person name="Grant A.J."/>
            <person name="Mcdougall S."/>
            <person name="Holmes M.A."/>
        </authorList>
    </citation>
    <scope>NUCLEOTIDE SEQUENCE [LARGE SCALE GENOMIC DNA]</scope>
    <source>
        <strain evidence="3">NZ1587</strain>
    </source>
</reference>
<protein>
    <submittedName>
        <fullName evidence="2">Chemotaxis protein</fullName>
    </submittedName>
</protein>
<dbReference type="AlphaFoldDB" id="A0A1L8MLB8"/>
<feature type="coiled-coil region" evidence="1">
    <location>
        <begin position="30"/>
        <end position="64"/>
    </location>
</feature>
<keyword evidence="1" id="KW-0175">Coiled coil</keyword>
<dbReference type="Proteomes" id="UP000182015">
    <property type="component" value="Unassembled WGS sequence"/>
</dbReference>
<accession>A0A1L8MLB8</accession>
<name>A0A1L8MLB8_9STRE</name>
<organism evidence="2 3">
    <name type="scientific">Streptococcus bovimastitidis</name>
    <dbReference type="NCBI Taxonomy" id="1856638"/>
    <lineage>
        <taxon>Bacteria</taxon>
        <taxon>Bacillati</taxon>
        <taxon>Bacillota</taxon>
        <taxon>Bacilli</taxon>
        <taxon>Lactobacillales</taxon>
        <taxon>Streptococcaceae</taxon>
        <taxon>Streptococcus</taxon>
    </lineage>
</organism>
<evidence type="ECO:0000313" key="2">
    <source>
        <dbReference type="EMBL" id="OJF71557.1"/>
    </source>
</evidence>